<keyword evidence="7" id="KW-1185">Reference proteome</keyword>
<feature type="compositionally biased region" description="Basic and acidic residues" evidence="4">
    <location>
        <begin position="18"/>
        <end position="32"/>
    </location>
</feature>
<dbReference type="GO" id="GO:0016151">
    <property type="term" value="F:nickel cation binding"/>
    <property type="evidence" value="ECO:0007669"/>
    <property type="project" value="InterPro"/>
</dbReference>
<feature type="domain" description="4Fe-4S ferredoxin-type" evidence="5">
    <location>
        <begin position="264"/>
        <end position="293"/>
    </location>
</feature>
<dbReference type="Proteomes" id="UP000326500">
    <property type="component" value="Unassembled WGS sequence"/>
</dbReference>
<comment type="similarity">
    <text evidence="1">Belongs to the FrhG family.</text>
</comment>
<name>A0A1G8WWW2_9EURY</name>
<dbReference type="SUPFAM" id="SSF56770">
    <property type="entry name" value="HydA/Nqo6-like"/>
    <property type="match status" value="1"/>
</dbReference>
<dbReference type="GO" id="GO:0050454">
    <property type="term" value="F:coenzyme F420 hydrogenase activity"/>
    <property type="evidence" value="ECO:0007669"/>
    <property type="project" value="UniProtKB-EC"/>
</dbReference>
<dbReference type="Pfam" id="PF13237">
    <property type="entry name" value="Fer4_10"/>
    <property type="match status" value="1"/>
</dbReference>
<evidence type="ECO:0000313" key="7">
    <source>
        <dbReference type="Proteomes" id="UP000326500"/>
    </source>
</evidence>
<feature type="region of interest" description="Disordered" evidence="4">
    <location>
        <begin position="1"/>
        <end position="59"/>
    </location>
</feature>
<evidence type="ECO:0000256" key="4">
    <source>
        <dbReference type="SAM" id="MobiDB-lite"/>
    </source>
</evidence>
<dbReference type="STRING" id="2200.GCA_001571405_00881"/>
<dbReference type="PROSITE" id="PS00198">
    <property type="entry name" value="4FE4S_FER_1"/>
    <property type="match status" value="1"/>
</dbReference>
<sequence length="337" mass="37040">MGLLSTIKKRIFGRHREKPPEKIPEAKPESKPEVIPAASQPQKKPEVKPEAKPATVNVQEKPAVKPSDVITKEKVEVVQKEEKPVAEKITIGELHLSGCTGCLVTIADNYEGLFKLLDDYADLVYALTLVDTRHVPEMDVCLVEGSCCLNDELSIEELKEAREKSKVLVAYGACAAYGNITRFCRGGQWNQPGHEAFVPISEIVDVDLYLPSCPPCPQMVRNIAVMAYLLLKGNDEQKALATAYLTPLMQLAKRGDTACGCDLMYDVINQGLCMGCGTCAGTCPVRAVTMEYGKPNVNRDQCIKCGACYSQCPRSWFNFDVMNNYEGIINAIKGAMQ</sequence>
<dbReference type="InterPro" id="IPR017681">
    <property type="entry name" value="Coenz_F420_hydrogenase_gsu"/>
</dbReference>
<dbReference type="PANTHER" id="PTHR42845">
    <property type="entry name" value="COENZYME F420-REDUCING HYDROGENASE, GAMMA SUBUNIT"/>
    <property type="match status" value="1"/>
</dbReference>
<reference evidence="6 7" key="1">
    <citation type="submission" date="2016-10" db="EMBL/GenBank/DDBJ databases">
        <authorList>
            <person name="Varghese N."/>
            <person name="Submissions S."/>
        </authorList>
    </citation>
    <scope>NUCLEOTIDE SEQUENCE [LARGE SCALE GENOMIC DNA]</scope>
    <source>
        <strain evidence="6 7">DSM 2373</strain>
    </source>
</reference>
<dbReference type="PANTHER" id="PTHR42845:SF2">
    <property type="entry name" value="F420-NON-REDUCING HYDROGENASE VHU SUBUNIT G"/>
    <property type="match status" value="1"/>
</dbReference>
<evidence type="ECO:0000259" key="5">
    <source>
        <dbReference type="PROSITE" id="PS51379"/>
    </source>
</evidence>
<dbReference type="NCBIfam" id="TIGR03294">
    <property type="entry name" value="FrhG"/>
    <property type="match status" value="1"/>
</dbReference>
<dbReference type="InterPro" id="IPR017896">
    <property type="entry name" value="4Fe4S_Fe-S-bd"/>
</dbReference>
<dbReference type="Pfam" id="PF01058">
    <property type="entry name" value="Oxidored_q6"/>
    <property type="match status" value="1"/>
</dbReference>
<evidence type="ECO:0000256" key="3">
    <source>
        <dbReference type="NCBIfam" id="TIGR03294"/>
    </source>
</evidence>
<feature type="compositionally biased region" description="Basic residues" evidence="4">
    <location>
        <begin position="7"/>
        <end position="17"/>
    </location>
</feature>
<dbReference type="InterPro" id="IPR051349">
    <property type="entry name" value="Hydrogenase_assoc-protein"/>
</dbReference>
<dbReference type="GO" id="GO:0051536">
    <property type="term" value="F:iron-sulfur cluster binding"/>
    <property type="evidence" value="ECO:0007669"/>
    <property type="project" value="InterPro"/>
</dbReference>
<evidence type="ECO:0000313" key="6">
    <source>
        <dbReference type="EMBL" id="SDJ82557.1"/>
    </source>
</evidence>
<dbReference type="EC" id="1.12.98.1" evidence="3"/>
<dbReference type="PROSITE" id="PS51379">
    <property type="entry name" value="4FE4S_FER_2"/>
    <property type="match status" value="2"/>
</dbReference>
<dbReference type="Gene3D" id="3.30.70.20">
    <property type="match status" value="1"/>
</dbReference>
<keyword evidence="2" id="KW-0560">Oxidoreductase</keyword>
<dbReference type="InterPro" id="IPR037024">
    <property type="entry name" value="NiFe_Hase_small_N_sf"/>
</dbReference>
<organism evidence="6 7">
    <name type="scientific">Methanoculleus thermophilus</name>
    <dbReference type="NCBI Taxonomy" id="2200"/>
    <lineage>
        <taxon>Archaea</taxon>
        <taxon>Methanobacteriati</taxon>
        <taxon>Methanobacteriota</taxon>
        <taxon>Stenosarchaea group</taxon>
        <taxon>Methanomicrobia</taxon>
        <taxon>Methanomicrobiales</taxon>
        <taxon>Methanomicrobiaceae</taxon>
        <taxon>Methanoculleus</taxon>
    </lineage>
</organism>
<dbReference type="Gene3D" id="3.40.50.700">
    <property type="entry name" value="NADH:ubiquinone oxidoreductase-like, 20kDa subunit"/>
    <property type="match status" value="1"/>
</dbReference>
<dbReference type="InterPro" id="IPR017900">
    <property type="entry name" value="4Fe4S_Fe_S_CS"/>
</dbReference>
<dbReference type="EMBL" id="FNFT01000001">
    <property type="protein sequence ID" value="SDJ82557.1"/>
    <property type="molecule type" value="Genomic_DNA"/>
</dbReference>
<proteinExistence type="inferred from homology"/>
<dbReference type="AlphaFoldDB" id="A0A1G8WWW2"/>
<feature type="domain" description="4Fe-4S ferredoxin-type" evidence="5">
    <location>
        <begin position="294"/>
        <end position="322"/>
    </location>
</feature>
<accession>A0A1G8WWW2</accession>
<evidence type="ECO:0000256" key="2">
    <source>
        <dbReference type="ARBA" id="ARBA00023002"/>
    </source>
</evidence>
<evidence type="ECO:0000256" key="1">
    <source>
        <dbReference type="ARBA" id="ARBA00010870"/>
    </source>
</evidence>
<gene>
    <name evidence="6" type="ORF">SAMN04488571_101137</name>
</gene>
<dbReference type="GO" id="GO:0050660">
    <property type="term" value="F:flavin adenine dinucleotide binding"/>
    <property type="evidence" value="ECO:0007669"/>
    <property type="project" value="InterPro"/>
</dbReference>
<dbReference type="InterPro" id="IPR006137">
    <property type="entry name" value="NADH_UbQ_OxRdtase-like_20kDa"/>
</dbReference>
<protein>
    <recommendedName>
        <fullName evidence="3">Coenzyme F420 hydrogenase subunit gamma</fullName>
        <ecNumber evidence="3">1.12.98.1</ecNumber>
    </recommendedName>
</protein>